<sequence>MANFNKNGNNENNENQNQNLVMDWKLRSFECKEIKNGVMLRCTKNAGKREDGSWKPSMNVAVFCSFDKCEIEEDDYNGCNVLVSGQFGVDEYVDNNGNSHLSFKIFATKVAKL</sequence>
<organism evidence="1 2">
    <name type="scientific">Coprococcus eutactus</name>
    <dbReference type="NCBI Taxonomy" id="33043"/>
    <lineage>
        <taxon>Bacteria</taxon>
        <taxon>Bacillati</taxon>
        <taxon>Bacillota</taxon>
        <taxon>Clostridia</taxon>
        <taxon>Lachnospirales</taxon>
        <taxon>Lachnospiraceae</taxon>
        <taxon>Coprococcus</taxon>
    </lineage>
</organism>
<evidence type="ECO:0008006" key="3">
    <source>
        <dbReference type="Google" id="ProtNLM"/>
    </source>
</evidence>
<protein>
    <recommendedName>
        <fullName evidence="3">Single-stranded DNA-binding protein</fullName>
    </recommendedName>
</protein>
<evidence type="ECO:0000313" key="2">
    <source>
        <dbReference type="Proteomes" id="UP000283295"/>
    </source>
</evidence>
<gene>
    <name evidence="1" type="ORF">DWX94_13770</name>
</gene>
<reference evidence="1 2" key="1">
    <citation type="submission" date="2018-08" db="EMBL/GenBank/DDBJ databases">
        <title>A genome reference for cultivated species of the human gut microbiota.</title>
        <authorList>
            <person name="Zou Y."/>
            <person name="Xue W."/>
            <person name="Luo G."/>
        </authorList>
    </citation>
    <scope>NUCLEOTIDE SEQUENCE [LARGE SCALE GENOMIC DNA]</scope>
    <source>
        <strain evidence="1 2">AF22-21</strain>
    </source>
</reference>
<name>A0A3R5WK00_9FIRM</name>
<dbReference type="EMBL" id="QRVK01000065">
    <property type="protein sequence ID" value="RGS35378.1"/>
    <property type="molecule type" value="Genomic_DNA"/>
</dbReference>
<accession>A0A3R5WK00</accession>
<dbReference type="AlphaFoldDB" id="A0A3R5WK00"/>
<comment type="caution">
    <text evidence="1">The sequence shown here is derived from an EMBL/GenBank/DDBJ whole genome shotgun (WGS) entry which is preliminary data.</text>
</comment>
<evidence type="ECO:0000313" key="1">
    <source>
        <dbReference type="EMBL" id="RGS35378.1"/>
    </source>
</evidence>
<proteinExistence type="predicted"/>
<dbReference type="Proteomes" id="UP000283295">
    <property type="component" value="Unassembled WGS sequence"/>
</dbReference>